<dbReference type="SUPFAM" id="SSF56112">
    <property type="entry name" value="Protein kinase-like (PK-like)"/>
    <property type="match status" value="1"/>
</dbReference>
<name>A0A2P4QLW8_RHIID</name>
<protein>
    <submittedName>
        <fullName evidence="1">Uncharacterized protein</fullName>
    </submittedName>
</protein>
<dbReference type="InterPro" id="IPR011009">
    <property type="entry name" value="Kinase-like_dom_sf"/>
</dbReference>
<comment type="caution">
    <text evidence="1">The sequence shown here is derived from an EMBL/GenBank/DDBJ whole genome shotgun (WGS) entry which is preliminary data.</text>
</comment>
<dbReference type="AlphaFoldDB" id="A0A2P4QLW8"/>
<reference evidence="1 2" key="1">
    <citation type="journal article" date="2013" name="Proc. Natl. Acad. Sci. U.S.A.">
        <title>Genome of an arbuscular mycorrhizal fungus provides insight into the oldest plant symbiosis.</title>
        <authorList>
            <person name="Tisserant E."/>
            <person name="Malbreil M."/>
            <person name="Kuo A."/>
            <person name="Kohler A."/>
            <person name="Symeonidi A."/>
            <person name="Balestrini R."/>
            <person name="Charron P."/>
            <person name="Duensing N."/>
            <person name="Frei Dit Frey N."/>
            <person name="Gianinazzi-Pearson V."/>
            <person name="Gilbert L.B."/>
            <person name="Handa Y."/>
            <person name="Herr J.R."/>
            <person name="Hijri M."/>
            <person name="Koul R."/>
            <person name="Kawaguchi M."/>
            <person name="Krajinski F."/>
            <person name="Lammers P.J."/>
            <person name="Masclaux F.G."/>
            <person name="Murat C."/>
            <person name="Morin E."/>
            <person name="Ndikumana S."/>
            <person name="Pagni M."/>
            <person name="Petitpierre D."/>
            <person name="Requena N."/>
            <person name="Rosikiewicz P."/>
            <person name="Riley R."/>
            <person name="Saito K."/>
            <person name="San Clemente H."/>
            <person name="Shapiro H."/>
            <person name="van Tuinen D."/>
            <person name="Becard G."/>
            <person name="Bonfante P."/>
            <person name="Paszkowski U."/>
            <person name="Shachar-Hill Y.Y."/>
            <person name="Tuskan G.A."/>
            <person name="Young P.W."/>
            <person name="Sanders I.R."/>
            <person name="Henrissat B."/>
            <person name="Rensing S.A."/>
            <person name="Grigoriev I.V."/>
            <person name="Corradi N."/>
            <person name="Roux C."/>
            <person name="Martin F."/>
        </authorList>
    </citation>
    <scope>NUCLEOTIDE SEQUENCE [LARGE SCALE GENOMIC DNA]</scope>
    <source>
        <strain evidence="1 2">DAOM 197198</strain>
    </source>
</reference>
<gene>
    <name evidence="1" type="ORF">GLOIN_2v1766518</name>
</gene>
<organism evidence="1 2">
    <name type="scientific">Rhizophagus irregularis (strain DAOM 181602 / DAOM 197198 / MUCL 43194)</name>
    <name type="common">Arbuscular mycorrhizal fungus</name>
    <name type="synonym">Glomus intraradices</name>
    <dbReference type="NCBI Taxonomy" id="747089"/>
    <lineage>
        <taxon>Eukaryota</taxon>
        <taxon>Fungi</taxon>
        <taxon>Fungi incertae sedis</taxon>
        <taxon>Mucoromycota</taxon>
        <taxon>Glomeromycotina</taxon>
        <taxon>Glomeromycetes</taxon>
        <taxon>Glomerales</taxon>
        <taxon>Glomeraceae</taxon>
        <taxon>Rhizophagus</taxon>
    </lineage>
</organism>
<dbReference type="EMBL" id="AUPC02000031">
    <property type="protein sequence ID" value="POG78624.1"/>
    <property type="molecule type" value="Genomic_DNA"/>
</dbReference>
<evidence type="ECO:0000313" key="1">
    <source>
        <dbReference type="EMBL" id="POG78624.1"/>
    </source>
</evidence>
<accession>A0A2P4QLW8</accession>
<evidence type="ECO:0000313" key="2">
    <source>
        <dbReference type="Proteomes" id="UP000018888"/>
    </source>
</evidence>
<dbReference type="Proteomes" id="UP000018888">
    <property type="component" value="Unassembled WGS sequence"/>
</dbReference>
<proteinExistence type="predicted"/>
<sequence>MKVGQAKVPQSIQECCGNCSTNIEEYYKPASDIIYYIFGKVNIKGKKWIPYSQFTNIKEIAKGGYDFKKYNACGIIDTYGFTKEPISEDYILVMKYAAGGDLHKYLQENFINITWNKKLKQPLKEKK</sequence>
<reference evidence="1 2" key="2">
    <citation type="journal article" date="2018" name="New Phytol.">
        <title>High intraspecific genome diversity in the model arbuscular mycorrhizal symbiont Rhizophagus irregularis.</title>
        <authorList>
            <person name="Chen E.C.H."/>
            <person name="Morin E."/>
            <person name="Beaudet D."/>
            <person name="Noel J."/>
            <person name="Yildirir G."/>
            <person name="Ndikumana S."/>
            <person name="Charron P."/>
            <person name="St-Onge C."/>
            <person name="Giorgi J."/>
            <person name="Kruger M."/>
            <person name="Marton T."/>
            <person name="Ropars J."/>
            <person name="Grigoriev I.V."/>
            <person name="Hainaut M."/>
            <person name="Henrissat B."/>
            <person name="Roux C."/>
            <person name="Martin F."/>
            <person name="Corradi N."/>
        </authorList>
    </citation>
    <scope>NUCLEOTIDE SEQUENCE [LARGE SCALE GENOMIC DNA]</scope>
    <source>
        <strain evidence="1 2">DAOM 197198</strain>
    </source>
</reference>
<dbReference type="Gene3D" id="1.10.510.10">
    <property type="entry name" value="Transferase(Phosphotransferase) domain 1"/>
    <property type="match status" value="1"/>
</dbReference>
<keyword evidence="2" id="KW-1185">Reference proteome</keyword>